<dbReference type="PROSITE" id="PS51707">
    <property type="entry name" value="CYTH"/>
    <property type="match status" value="1"/>
</dbReference>
<dbReference type="RefSeq" id="WP_153481009.1">
    <property type="nucleotide sequence ID" value="NZ_VDEQ01000034.1"/>
</dbReference>
<name>A0ABW9NNB8_9ACTN</name>
<dbReference type="SMART" id="SM01118">
    <property type="entry name" value="CYTH"/>
    <property type="match status" value="1"/>
</dbReference>
<dbReference type="InterPro" id="IPR012042">
    <property type="entry name" value="NeuTTM/CthTTM-like"/>
</dbReference>
<keyword evidence="3" id="KW-1185">Reference proteome</keyword>
<proteinExistence type="predicted"/>
<evidence type="ECO:0000259" key="1">
    <source>
        <dbReference type="PROSITE" id="PS51707"/>
    </source>
</evidence>
<feature type="domain" description="CYTH" evidence="1">
    <location>
        <begin position="2"/>
        <end position="149"/>
    </location>
</feature>
<dbReference type="PANTHER" id="PTHR40114">
    <property type="entry name" value="SLR0698 PROTEIN"/>
    <property type="match status" value="1"/>
</dbReference>
<protein>
    <submittedName>
        <fullName evidence="2">CYTH domain-containing protein</fullName>
    </submittedName>
</protein>
<accession>A0ABW9NNB8</accession>
<evidence type="ECO:0000313" key="2">
    <source>
        <dbReference type="EMBL" id="MQS34797.1"/>
    </source>
</evidence>
<dbReference type="PIRSF" id="PIRSF016487">
    <property type="entry name" value="CYTH_UCP016487"/>
    <property type="match status" value="1"/>
</dbReference>
<gene>
    <name evidence="2" type="ORF">FFZ77_03925</name>
</gene>
<comment type="caution">
    <text evidence="2">The sequence shown here is derived from an EMBL/GenBank/DDBJ whole genome shotgun (WGS) entry which is preliminary data.</text>
</comment>
<dbReference type="CDD" id="cd07761">
    <property type="entry name" value="CYTH-like_CthTTM-like"/>
    <property type="match status" value="1"/>
</dbReference>
<dbReference type="SUPFAM" id="SSF55154">
    <property type="entry name" value="CYTH-like phosphatases"/>
    <property type="match status" value="1"/>
</dbReference>
<dbReference type="PANTHER" id="PTHR40114:SF1">
    <property type="entry name" value="SLR0698 PROTEIN"/>
    <property type="match status" value="1"/>
</dbReference>
<evidence type="ECO:0000313" key="3">
    <source>
        <dbReference type="Proteomes" id="UP000460558"/>
    </source>
</evidence>
<dbReference type="EMBL" id="VDEQ01000034">
    <property type="protein sequence ID" value="MQS34797.1"/>
    <property type="molecule type" value="Genomic_DNA"/>
</dbReference>
<dbReference type="Proteomes" id="UP000460558">
    <property type="component" value="Unassembled WGS sequence"/>
</dbReference>
<dbReference type="Pfam" id="PF01928">
    <property type="entry name" value="CYTH"/>
    <property type="match status" value="1"/>
</dbReference>
<reference evidence="2 3" key="1">
    <citation type="submission" date="2019-06" db="EMBL/GenBank/DDBJ databases">
        <title>Comparative genomics and metabolomics analyses of clavulanic acid producing Streptomyces species provides insight into specialized metabolism and evolution of beta-lactam biosynthetic gene clusters.</title>
        <authorList>
            <person name="Moore M.A."/>
            <person name="Cruz-Morales P."/>
            <person name="Barona Gomez F."/>
            <person name="Kapil T."/>
        </authorList>
    </citation>
    <scope>NUCLEOTIDE SEQUENCE [LARGE SCALE GENOMIC DNA]</scope>
    <source>
        <strain evidence="2 3">T-272</strain>
    </source>
</reference>
<dbReference type="InterPro" id="IPR033469">
    <property type="entry name" value="CYTH-like_dom_sf"/>
</dbReference>
<dbReference type="Gene3D" id="2.40.320.10">
    <property type="entry name" value="Hypothetical Protein Pfu-838710-001"/>
    <property type="match status" value="1"/>
</dbReference>
<sequence length="154" mass="17143">MQVEIERKFLIQQDDAYRDLPAVPVRQGYLARGSDAEARIRSEGTDLSLTVKKGSGLERLEFEVTIDREQFDALWPATEGCRVGKARRAVPLADGRTAYVDVFEGHLAGLITAEVEFPDRRDAASFEPPAWFGAEVTGDKRYSNQVLSSEGLPR</sequence>
<dbReference type="InterPro" id="IPR023577">
    <property type="entry name" value="CYTH_domain"/>
</dbReference>
<organism evidence="2 3">
    <name type="scientific">Streptomyces katsurahamanus</name>
    <dbReference type="NCBI Taxonomy" id="2577098"/>
    <lineage>
        <taxon>Bacteria</taxon>
        <taxon>Bacillati</taxon>
        <taxon>Actinomycetota</taxon>
        <taxon>Actinomycetes</taxon>
        <taxon>Kitasatosporales</taxon>
        <taxon>Streptomycetaceae</taxon>
        <taxon>Streptomyces</taxon>
    </lineage>
</organism>